<dbReference type="Proteomes" id="UP001054857">
    <property type="component" value="Unassembled WGS sequence"/>
</dbReference>
<feature type="compositionally biased region" description="Gly residues" evidence="2">
    <location>
        <begin position="1163"/>
        <end position="1174"/>
    </location>
</feature>
<evidence type="ECO:0000313" key="3">
    <source>
        <dbReference type="EMBL" id="GFR48958.1"/>
    </source>
</evidence>
<gene>
    <name evidence="3" type="ORF">Agub_g10972</name>
</gene>
<feature type="compositionally biased region" description="Low complexity" evidence="2">
    <location>
        <begin position="1082"/>
        <end position="1091"/>
    </location>
</feature>
<reference evidence="3 4" key="1">
    <citation type="journal article" date="2021" name="Sci. Rep.">
        <title>Genome sequencing of the multicellular alga Astrephomene provides insights into convergent evolution of germ-soma differentiation.</title>
        <authorList>
            <person name="Yamashita S."/>
            <person name="Yamamoto K."/>
            <person name="Matsuzaki R."/>
            <person name="Suzuki S."/>
            <person name="Yamaguchi H."/>
            <person name="Hirooka S."/>
            <person name="Minakuchi Y."/>
            <person name="Miyagishima S."/>
            <person name="Kawachi M."/>
            <person name="Toyoda A."/>
            <person name="Nozaki H."/>
        </authorList>
    </citation>
    <scope>NUCLEOTIDE SEQUENCE [LARGE SCALE GENOMIC DNA]</scope>
    <source>
        <strain evidence="3 4">NIES-4017</strain>
    </source>
</reference>
<feature type="region of interest" description="Disordered" evidence="2">
    <location>
        <begin position="914"/>
        <end position="949"/>
    </location>
</feature>
<feature type="region of interest" description="Disordered" evidence="2">
    <location>
        <begin position="1242"/>
        <end position="1284"/>
    </location>
</feature>
<keyword evidence="4" id="KW-1185">Reference proteome</keyword>
<feature type="region of interest" description="Disordered" evidence="2">
    <location>
        <begin position="1336"/>
        <end position="1465"/>
    </location>
</feature>
<feature type="compositionally biased region" description="Low complexity" evidence="2">
    <location>
        <begin position="940"/>
        <end position="949"/>
    </location>
</feature>
<dbReference type="PANTHER" id="PTHR32215:SF0">
    <property type="entry name" value="CILIA- AND FLAGELLA-ASSOCIATED PROTEIN 57"/>
    <property type="match status" value="1"/>
</dbReference>
<evidence type="ECO:0000256" key="1">
    <source>
        <dbReference type="SAM" id="Coils"/>
    </source>
</evidence>
<feature type="compositionally biased region" description="Gly residues" evidence="2">
    <location>
        <begin position="1420"/>
        <end position="1444"/>
    </location>
</feature>
<proteinExistence type="predicted"/>
<feature type="compositionally biased region" description="Basic residues" evidence="2">
    <location>
        <begin position="1445"/>
        <end position="1459"/>
    </location>
</feature>
<feature type="compositionally biased region" description="Gly residues" evidence="2">
    <location>
        <begin position="1092"/>
        <end position="1113"/>
    </location>
</feature>
<feature type="region of interest" description="Disordered" evidence="2">
    <location>
        <begin position="150"/>
        <end position="273"/>
    </location>
</feature>
<comment type="caution">
    <text evidence="3">The sequence shown here is derived from an EMBL/GenBank/DDBJ whole genome shotgun (WGS) entry which is preliminary data.</text>
</comment>
<dbReference type="SUPFAM" id="SSF82171">
    <property type="entry name" value="DPP6 N-terminal domain-like"/>
    <property type="match status" value="1"/>
</dbReference>
<feature type="compositionally biased region" description="Gly residues" evidence="2">
    <location>
        <begin position="263"/>
        <end position="273"/>
    </location>
</feature>
<protein>
    <submittedName>
        <fullName evidence="3">Uncharacterized protein</fullName>
    </submittedName>
</protein>
<feature type="compositionally biased region" description="Low complexity" evidence="2">
    <location>
        <begin position="1403"/>
        <end position="1419"/>
    </location>
</feature>
<feature type="region of interest" description="Disordered" evidence="2">
    <location>
        <begin position="1296"/>
        <end position="1320"/>
    </location>
</feature>
<feature type="compositionally biased region" description="Gly residues" evidence="2">
    <location>
        <begin position="170"/>
        <end position="180"/>
    </location>
</feature>
<feature type="compositionally biased region" description="Polar residues" evidence="2">
    <location>
        <begin position="1524"/>
        <end position="1534"/>
    </location>
</feature>
<dbReference type="Pfam" id="PF00400">
    <property type="entry name" value="WD40"/>
    <property type="match status" value="1"/>
</dbReference>
<sequence>SAAAAAGGGSTGGEAAGASGAGRRRLPQGAKSSLDHCSLVRYSPTGALIAAAAGPGGRHVYIFSTLTKRQLAVLAGHYEAVMDLAWSDDGAYLATSGEGAVFTWAMDGFMRVQENTSKLYLNDAIACTPEFRTLVVGDTTQGLRIMETLRAASPAGGPGGADEGSLDGSSEGGNTGGAAGPGMQSPAGALGPGGRLGTANSTLNGSPGGPGGGGGSAPDTPSFRVPGRASLMPLGSEPPNASVHQRAKSQAAMRLPSTMRGGQADGGGAGGGAASGTLAVSELKLRNSYQGIIQPSRGGLAIARCAAAAGVGGGYTMVLGTGVLGRVRMCPLRPRSNEDVDEYFPHAADVTQVIAHRDGRIVITTDASGGWIMHVLLPPGPTAAWATAGAAAAAAAAGVGGSSGTLALAPAASSPMPGIVQSTGPLAPTTRASPVRASTTGGVALGAGRGSSSAGQPGGALPGTHVDRTTAAHRMLRQIIASYDSGSGGNLDGGGGSAGSGGQLIVSVRAVDMQQLKENVRELKDRLAKAATEAEYKMYEREQGVRRDLEGEVSRLRSVEAMLRAELEATRANAADESNAATRLKEAMTRDFERALREQQDMFEKKLAAEISRTDAAEKEMQRLRAKFGRKLWQLDEEQDKLVREAADEKSKLEAAVDSTKAEAQKAIAAAHLQTEQELRIDGELNEEELQRAADAAQKQLEEKDEAYLKLLAKHTLQSGLTTKTSQENERLRAEAESLRKENTRLAEQVMALSEELEAMQAAWADRDARQRHQDSEMKDMAFQMQQAQLFTSLATTRIKELNNELEPVRSARDDALTHVAQMESVAQRQLERQAKVVSDNTSLQTRLDAAYEELKNVKGEMQEREAYFKNFTTQIFRTLQDVPHQQWPKLFGRLIDDYHKSRDKATWSRYLAADHGPNAHPPGSQPLSSGGVGIGGNTGSSPRGTTTATSAAAAAAAAASSASASEAAEKLGEMHAQLMHTERMLSLLTETKDKADKARRAVVSKLMQDNLMVVQELNDTKRDLKAARELAEKRAIELADLRMSVVVAGGVLPQLGTYSSITHSQQQQQAGAVGSGGGGVSSSTGAESSSGNGGGGSGPSPGGGGGGAGGGMPSRAMSRVPSRLGDPAKAAAGGGGGANSSPRVLDSNGSAVSSTSSVAWANGGGGGGGGGGSNSQQQQLLHYGGTGGSGLHEHHSLQQQQQPLVVTGDMPQGGWWLGDSSPFELPASLDHIASASLRRSLNNSHDGSAQERPGAGGGGVARRAGTSASGGGAVGPAATAAGRTSGGALISSRVALTPPTPHALLPGGRRPETTSSSSANLVAAAVSGAALQAYNRQMQHQQHQQQSSSASSEAPSAAADSGVGVSASGGGGGGTSSSGGAAAGGHLRAMSPPLAHRSSDVSSTSSPARATSAGPTGSNAGGLGSAVGGGGSGGGSISSGGGLPHHHPHHPHPHRAHPSRSTSAAGAMMPYGVWQHQQYGTPGGGGLLASGSAGLGMPFLQGQLRPSTTSKVTTMGAGFRSFVPTQGSPNNSRGGAMGR</sequence>
<feature type="region of interest" description="Disordered" evidence="2">
    <location>
        <begin position="1067"/>
        <end position="1203"/>
    </location>
</feature>
<name>A0AAD3DW48_9CHLO</name>
<feature type="region of interest" description="Disordered" evidence="2">
    <location>
        <begin position="1"/>
        <end position="29"/>
    </location>
</feature>
<dbReference type="InterPro" id="IPR015943">
    <property type="entry name" value="WD40/YVTN_repeat-like_dom_sf"/>
</dbReference>
<feature type="coiled-coil region" evidence="1">
    <location>
        <begin position="567"/>
        <end position="763"/>
    </location>
</feature>
<dbReference type="EMBL" id="BMAR01000027">
    <property type="protein sequence ID" value="GFR48958.1"/>
    <property type="molecule type" value="Genomic_DNA"/>
</dbReference>
<feature type="compositionally biased region" description="Low complexity" evidence="2">
    <location>
        <begin position="1336"/>
        <end position="1367"/>
    </location>
</feature>
<feature type="compositionally biased region" description="Low complexity" evidence="2">
    <location>
        <begin position="1151"/>
        <end position="1160"/>
    </location>
</feature>
<feature type="compositionally biased region" description="Gly residues" evidence="2">
    <location>
        <begin position="1368"/>
        <end position="1384"/>
    </location>
</feature>
<dbReference type="Gene3D" id="2.130.10.10">
    <property type="entry name" value="YVTN repeat-like/Quinoprotein amine dehydrogenase"/>
    <property type="match status" value="1"/>
</dbReference>
<dbReference type="InterPro" id="IPR001680">
    <property type="entry name" value="WD40_rpt"/>
</dbReference>
<accession>A0AAD3DW48</accession>
<keyword evidence="1" id="KW-0175">Coiled coil</keyword>
<organism evidence="3 4">
    <name type="scientific">Astrephomene gubernaculifera</name>
    <dbReference type="NCBI Taxonomy" id="47775"/>
    <lineage>
        <taxon>Eukaryota</taxon>
        <taxon>Viridiplantae</taxon>
        <taxon>Chlorophyta</taxon>
        <taxon>core chlorophytes</taxon>
        <taxon>Chlorophyceae</taxon>
        <taxon>CS clade</taxon>
        <taxon>Chlamydomonadales</taxon>
        <taxon>Astrephomenaceae</taxon>
        <taxon>Astrephomene</taxon>
    </lineage>
</organism>
<evidence type="ECO:0000256" key="2">
    <source>
        <dbReference type="SAM" id="MobiDB-lite"/>
    </source>
</evidence>
<feature type="region of interest" description="Disordered" evidence="2">
    <location>
        <begin position="1519"/>
        <end position="1540"/>
    </location>
</feature>
<feature type="compositionally biased region" description="Gly residues" evidence="2">
    <location>
        <begin position="1"/>
        <end position="15"/>
    </location>
</feature>
<dbReference type="PANTHER" id="PTHR32215">
    <property type="entry name" value="CILIA- AND FLAGELLA-ASSOCIATED PROTEIN 57"/>
    <property type="match status" value="1"/>
</dbReference>
<feature type="non-terminal residue" evidence="3">
    <location>
        <position position="1"/>
    </location>
</feature>
<feature type="compositionally biased region" description="Gly residues" evidence="2">
    <location>
        <begin position="206"/>
        <end position="216"/>
    </location>
</feature>
<dbReference type="SMART" id="SM00320">
    <property type="entry name" value="WD40"/>
    <property type="match status" value="2"/>
</dbReference>
<dbReference type="InterPro" id="IPR052993">
    <property type="entry name" value="CFA-57"/>
</dbReference>
<evidence type="ECO:0000313" key="4">
    <source>
        <dbReference type="Proteomes" id="UP001054857"/>
    </source>
</evidence>